<dbReference type="InterPro" id="IPR036291">
    <property type="entry name" value="NAD(P)-bd_dom_sf"/>
</dbReference>
<sequence length="247" mass="26271">MEFKSLRGKIIGVTGGASGIGLAIVRKLLAVEAKVAVADLSPQPEELANNPNVIYTKVNVTSRQEVHSWVEKIVEKFGRLDGMCANAGICPVENGVASDDVYRRIIEVCVTGVWNTGTEAYRQFQRQKGGGVLVNTASAAGLKGYRNMAVYSTAKHAVVGFTRCWSLDWAPEGIRVNAIAPGFTESPMTDAVIKDFPQVAEHMIAAIPLGRMGKAEELADSALFLLGDSASNITGSILVCDGGMLNS</sequence>
<accession>A0A0D2BLH2</accession>
<dbReference type="Proteomes" id="UP000053328">
    <property type="component" value="Unassembled WGS sequence"/>
</dbReference>
<name>A0A0D2BLH2_9EURO</name>
<dbReference type="CDD" id="cd05233">
    <property type="entry name" value="SDR_c"/>
    <property type="match status" value="1"/>
</dbReference>
<keyword evidence="2" id="KW-0521">NADP</keyword>
<dbReference type="PANTHER" id="PTHR24321">
    <property type="entry name" value="DEHYDROGENASES, SHORT CHAIN"/>
    <property type="match status" value="1"/>
</dbReference>
<dbReference type="Gene3D" id="3.40.50.720">
    <property type="entry name" value="NAD(P)-binding Rossmann-like Domain"/>
    <property type="match status" value="1"/>
</dbReference>
<evidence type="ECO:0000256" key="2">
    <source>
        <dbReference type="ARBA" id="ARBA00022857"/>
    </source>
</evidence>
<evidence type="ECO:0000313" key="4">
    <source>
        <dbReference type="EMBL" id="KIW19420.1"/>
    </source>
</evidence>
<dbReference type="OrthoDB" id="1669814at2759"/>
<dbReference type="PRINTS" id="PR00080">
    <property type="entry name" value="SDRFAMILY"/>
</dbReference>
<dbReference type="InterPro" id="IPR020904">
    <property type="entry name" value="Sc_DH/Rdtase_CS"/>
</dbReference>
<dbReference type="PANTHER" id="PTHR24321:SF8">
    <property type="entry name" value="ESTRADIOL 17-BETA-DEHYDROGENASE 8-RELATED"/>
    <property type="match status" value="1"/>
</dbReference>
<dbReference type="SUPFAM" id="SSF51735">
    <property type="entry name" value="NAD(P)-binding Rossmann-fold domains"/>
    <property type="match status" value="1"/>
</dbReference>
<proteinExistence type="inferred from homology"/>
<dbReference type="PRINTS" id="PR00081">
    <property type="entry name" value="GDHRDH"/>
</dbReference>
<dbReference type="STRING" id="91928.A0A0D2BLH2"/>
<reference evidence="4 5" key="1">
    <citation type="submission" date="2015-01" db="EMBL/GenBank/DDBJ databases">
        <title>The Genome Sequence of Exophiala spinifera CBS89968.</title>
        <authorList>
            <consortium name="The Broad Institute Genomics Platform"/>
            <person name="Cuomo C."/>
            <person name="de Hoog S."/>
            <person name="Gorbushina A."/>
            <person name="Stielow B."/>
            <person name="Teixiera M."/>
            <person name="Abouelleil A."/>
            <person name="Chapman S.B."/>
            <person name="Priest M."/>
            <person name="Young S.K."/>
            <person name="Wortman J."/>
            <person name="Nusbaum C."/>
            <person name="Birren B."/>
        </authorList>
    </citation>
    <scope>NUCLEOTIDE SEQUENCE [LARGE SCALE GENOMIC DNA]</scope>
    <source>
        <strain evidence="4 5">CBS 89968</strain>
    </source>
</reference>
<dbReference type="PROSITE" id="PS00061">
    <property type="entry name" value="ADH_SHORT"/>
    <property type="match status" value="1"/>
</dbReference>
<gene>
    <name evidence="4" type="ORF">PV08_03715</name>
</gene>
<evidence type="ECO:0000256" key="1">
    <source>
        <dbReference type="ARBA" id="ARBA00006484"/>
    </source>
</evidence>
<dbReference type="Pfam" id="PF13561">
    <property type="entry name" value="adh_short_C2"/>
    <property type="match status" value="1"/>
</dbReference>
<dbReference type="FunFam" id="3.40.50.720:FF:000084">
    <property type="entry name" value="Short-chain dehydrogenase reductase"/>
    <property type="match status" value="1"/>
</dbReference>
<dbReference type="VEuPathDB" id="FungiDB:PV08_03715"/>
<dbReference type="AlphaFoldDB" id="A0A0D2BLH2"/>
<dbReference type="EMBL" id="KN847493">
    <property type="protein sequence ID" value="KIW19420.1"/>
    <property type="molecule type" value="Genomic_DNA"/>
</dbReference>
<evidence type="ECO:0000313" key="5">
    <source>
        <dbReference type="Proteomes" id="UP000053328"/>
    </source>
</evidence>
<keyword evidence="3" id="KW-0560">Oxidoreductase</keyword>
<protein>
    <submittedName>
        <fullName evidence="4">Uncharacterized protein</fullName>
    </submittedName>
</protein>
<evidence type="ECO:0000256" key="3">
    <source>
        <dbReference type="ARBA" id="ARBA00023002"/>
    </source>
</evidence>
<dbReference type="GeneID" id="27330798"/>
<dbReference type="RefSeq" id="XP_016239636.1">
    <property type="nucleotide sequence ID" value="XM_016378066.1"/>
</dbReference>
<comment type="similarity">
    <text evidence="1">Belongs to the short-chain dehydrogenases/reductases (SDR) family.</text>
</comment>
<keyword evidence="5" id="KW-1185">Reference proteome</keyword>
<dbReference type="HOGENOM" id="CLU_010194_1_0_1"/>
<dbReference type="GO" id="GO:0016491">
    <property type="term" value="F:oxidoreductase activity"/>
    <property type="evidence" value="ECO:0007669"/>
    <property type="project" value="UniProtKB-KW"/>
</dbReference>
<organism evidence="4 5">
    <name type="scientific">Exophiala spinifera</name>
    <dbReference type="NCBI Taxonomy" id="91928"/>
    <lineage>
        <taxon>Eukaryota</taxon>
        <taxon>Fungi</taxon>
        <taxon>Dikarya</taxon>
        <taxon>Ascomycota</taxon>
        <taxon>Pezizomycotina</taxon>
        <taxon>Eurotiomycetes</taxon>
        <taxon>Chaetothyriomycetidae</taxon>
        <taxon>Chaetothyriales</taxon>
        <taxon>Herpotrichiellaceae</taxon>
        <taxon>Exophiala</taxon>
    </lineage>
</organism>
<dbReference type="InterPro" id="IPR002347">
    <property type="entry name" value="SDR_fam"/>
</dbReference>